<dbReference type="PROSITE" id="PS51257">
    <property type="entry name" value="PROKAR_LIPOPROTEIN"/>
    <property type="match status" value="1"/>
</dbReference>
<gene>
    <name evidence="8" type="ORF">JCM21531_993</name>
</gene>
<feature type="transmembrane region" description="Helical" evidence="6">
    <location>
        <begin position="704"/>
        <end position="723"/>
    </location>
</feature>
<feature type="transmembrane region" description="Helical" evidence="6">
    <location>
        <begin position="351"/>
        <end position="370"/>
    </location>
</feature>
<dbReference type="InterPro" id="IPR003838">
    <property type="entry name" value="ABC3_permease_C"/>
</dbReference>
<dbReference type="OrthoDB" id="9766372at2"/>
<dbReference type="PANTHER" id="PTHR30287">
    <property type="entry name" value="MEMBRANE COMPONENT OF PREDICTED ABC SUPERFAMILY METABOLITE UPTAKE TRANSPORTER"/>
    <property type="match status" value="1"/>
</dbReference>
<comment type="subcellular location">
    <subcellularLocation>
        <location evidence="1">Cell membrane</location>
        <topology evidence="1">Multi-pass membrane protein</topology>
    </subcellularLocation>
</comment>
<organism evidence="8 9">
    <name type="scientific">Acetivibrio straminisolvens JCM 21531</name>
    <dbReference type="NCBI Taxonomy" id="1294263"/>
    <lineage>
        <taxon>Bacteria</taxon>
        <taxon>Bacillati</taxon>
        <taxon>Bacillota</taxon>
        <taxon>Clostridia</taxon>
        <taxon>Eubacteriales</taxon>
        <taxon>Oscillospiraceae</taxon>
        <taxon>Acetivibrio</taxon>
    </lineage>
</organism>
<feature type="domain" description="ABC3 transporter permease C-terminal" evidence="7">
    <location>
        <begin position="659"/>
        <end position="781"/>
    </location>
</feature>
<keyword evidence="5 6" id="KW-0472">Membrane</keyword>
<feature type="transmembrane region" description="Helical" evidence="6">
    <location>
        <begin position="430"/>
        <end position="451"/>
    </location>
</feature>
<keyword evidence="9" id="KW-1185">Reference proteome</keyword>
<dbReference type="AlphaFoldDB" id="W4V448"/>
<reference evidence="8" key="1">
    <citation type="journal article" date="2014" name="Genome Announc.">
        <title>Draft Genome Sequence of Clostridium straminisolvens Strain JCM 21531T, Isolated from a Cellulose-Degrading Bacterial Community.</title>
        <authorList>
            <person name="Yuki M."/>
            <person name="Oshima K."/>
            <person name="Suda W."/>
            <person name="Sakamoto M."/>
            <person name="Kitamura K."/>
            <person name="Iida T."/>
            <person name="Hattori M."/>
            <person name="Ohkuma M."/>
        </authorList>
    </citation>
    <scope>NUCLEOTIDE SEQUENCE [LARGE SCALE GENOMIC DNA]</scope>
    <source>
        <strain evidence="8">JCM 21531</strain>
    </source>
</reference>
<evidence type="ECO:0000256" key="4">
    <source>
        <dbReference type="ARBA" id="ARBA00022989"/>
    </source>
</evidence>
<proteinExistence type="predicted"/>
<dbReference type="STRING" id="1294263.JCM21531_993"/>
<evidence type="ECO:0000256" key="5">
    <source>
        <dbReference type="ARBA" id="ARBA00023136"/>
    </source>
</evidence>
<dbReference type="Proteomes" id="UP000019109">
    <property type="component" value="Unassembled WGS sequence"/>
</dbReference>
<feature type="transmembrane region" description="Helical" evidence="6">
    <location>
        <begin position="313"/>
        <end position="331"/>
    </location>
</feature>
<evidence type="ECO:0000256" key="3">
    <source>
        <dbReference type="ARBA" id="ARBA00022692"/>
    </source>
</evidence>
<feature type="domain" description="ABC3 transporter permease C-terminal" evidence="7">
    <location>
        <begin position="264"/>
        <end position="361"/>
    </location>
</feature>
<dbReference type="GO" id="GO:0005886">
    <property type="term" value="C:plasma membrane"/>
    <property type="evidence" value="ECO:0007669"/>
    <property type="project" value="UniProtKB-SubCell"/>
</dbReference>
<accession>W4V448</accession>
<name>W4V448_9FIRM</name>
<keyword evidence="4 6" id="KW-1133">Transmembrane helix</keyword>
<feature type="transmembrane region" description="Helical" evidence="6">
    <location>
        <begin position="656"/>
        <end position="676"/>
    </location>
</feature>
<keyword evidence="3 6" id="KW-0812">Transmembrane</keyword>
<dbReference type="RefSeq" id="WP_038287429.1">
    <property type="nucleotide sequence ID" value="NZ_BAVR01000008.1"/>
</dbReference>
<protein>
    <submittedName>
        <fullName evidence="8">ABC transporter</fullName>
    </submittedName>
</protein>
<evidence type="ECO:0000256" key="6">
    <source>
        <dbReference type="SAM" id="Phobius"/>
    </source>
</evidence>
<feature type="transmembrane region" description="Helical" evidence="6">
    <location>
        <begin position="20"/>
        <end position="45"/>
    </location>
</feature>
<feature type="transmembrane region" description="Helical" evidence="6">
    <location>
        <begin position="754"/>
        <end position="773"/>
    </location>
</feature>
<dbReference type="PANTHER" id="PTHR30287:SF2">
    <property type="entry name" value="BLL1001 PROTEIN"/>
    <property type="match status" value="1"/>
</dbReference>
<keyword evidence="2" id="KW-1003">Cell membrane</keyword>
<evidence type="ECO:0000256" key="2">
    <source>
        <dbReference type="ARBA" id="ARBA00022475"/>
    </source>
</evidence>
<dbReference type="InterPro" id="IPR038766">
    <property type="entry name" value="Membrane_comp_ABC_pdt"/>
</dbReference>
<evidence type="ECO:0000259" key="7">
    <source>
        <dbReference type="Pfam" id="PF02687"/>
    </source>
</evidence>
<sequence>MNLTMIKKDFSRNKAINITLLLFIVLSACLISVGTMIVIQLFGAIDSMYEIAKPPHFMQMHTGEINWEELNDFAESVDYVESWQVIEMVNIYGGNIRITKPDGKYYVMSDSLLDIGFVKQNDKYDLLLDTNNTPIYPSKGEIGVPIILLDSYDIKIGDTLTITEGDYSKDFTVTSYVRDSQMNSTLCSSTRFLINEEEHDEIKNRIGKIEYLIEFYFPDESLASKFQTTYEKAGMPANGQPITYAIIRLVSGISDIIMVLIIVLVSLFLIFVVAICLRFTILTAMEEEIKSIGTMRAIGMSYKNISQIYLIKYRFLAILGCIAGYALSLVINKYFTSHIAETFGPPKLTLAAMLAPIATVCLVYLFEIYFCKKIIKKIKRITIVEALRSGADRSKANASRVAKFINLSKFKSLPVDILMAVQDVAVKARAWLLLFFVILIAIGIMVVPVNLHNTFKSPKFITYMGQSQSDIVVSLAKSENIAEKFDEVFDVLNSDSEVEDYNVEAEVVYEAINKDGDWTNIHVDCSDVAKSELQYLEGKAPENENQIALSVLNANEMGVKVGDTLPMLINGQEMSIVVSGIYQDVTSGGFTAKMMRPYDKEAVEGYSFYINVKDGVNIQKKIDLYKNKMGVETEVVSMEEFIDQTLGGVSRQLGKAVVAVIIMSMCLVALIIILFFNLQAAKEYSQVAIMKAIGFSVQDIRKQYLLKVLMVSMIGIVFGTVLANALGEGIVSGILSILGLGISKITFIINPVNAYLLCPIATLIVAVAVTWYSSKAFKRYNIVQLINE</sequence>
<feature type="transmembrane region" description="Helical" evidence="6">
    <location>
        <begin position="256"/>
        <end position="281"/>
    </location>
</feature>
<dbReference type="Pfam" id="PF02687">
    <property type="entry name" value="FtsX"/>
    <property type="match status" value="2"/>
</dbReference>
<evidence type="ECO:0000313" key="8">
    <source>
        <dbReference type="EMBL" id="GAE87608.1"/>
    </source>
</evidence>
<evidence type="ECO:0000256" key="1">
    <source>
        <dbReference type="ARBA" id="ARBA00004651"/>
    </source>
</evidence>
<evidence type="ECO:0000313" key="9">
    <source>
        <dbReference type="Proteomes" id="UP000019109"/>
    </source>
</evidence>
<dbReference type="EMBL" id="BAVR01000008">
    <property type="protein sequence ID" value="GAE87608.1"/>
    <property type="molecule type" value="Genomic_DNA"/>
</dbReference>
<comment type="caution">
    <text evidence="8">The sequence shown here is derived from an EMBL/GenBank/DDBJ whole genome shotgun (WGS) entry which is preliminary data.</text>
</comment>